<evidence type="ECO:0000313" key="2">
    <source>
        <dbReference type="EMBL" id="RLJ73914.1"/>
    </source>
</evidence>
<keyword evidence="1" id="KW-0812">Transmembrane</keyword>
<keyword evidence="1" id="KW-0472">Membrane</keyword>
<reference evidence="2 3" key="1">
    <citation type="submission" date="2018-10" db="EMBL/GenBank/DDBJ databases">
        <title>Genomic Encyclopedia of Archaeal and Bacterial Type Strains, Phase II (KMG-II): from individual species to whole genera.</title>
        <authorList>
            <person name="Goeker M."/>
        </authorList>
    </citation>
    <scope>NUCLEOTIDE SEQUENCE [LARGE SCALE GENOMIC DNA]</scope>
    <source>
        <strain evidence="2 3">DSM 19624</strain>
    </source>
</reference>
<sequence>MEILKSFFSDLKLWICNFIIAYIPSHTIRLFYYKYFMKFKIGKNASIHLGCRFNTSGLFSMGTNSTINQYCHMDNRGGIYIGSNVSISDQVSIVTADHDFGDEMCIARKDEVIIEDYVFIGYGAKIFKNVKMYYGSVLGGASLLTKDTLPYGIYYGVPAKFKKERRKDLKHTSMYKRLFH</sequence>
<dbReference type="Proteomes" id="UP000273898">
    <property type="component" value="Unassembled WGS sequence"/>
</dbReference>
<dbReference type="PANTHER" id="PTHR23416">
    <property type="entry name" value="SIALIC ACID SYNTHASE-RELATED"/>
    <property type="match status" value="1"/>
</dbReference>
<proteinExistence type="predicted"/>
<dbReference type="GO" id="GO:0016740">
    <property type="term" value="F:transferase activity"/>
    <property type="evidence" value="ECO:0007669"/>
    <property type="project" value="UniProtKB-KW"/>
</dbReference>
<comment type="caution">
    <text evidence="2">The sequence shown here is derived from an EMBL/GenBank/DDBJ whole genome shotgun (WGS) entry which is preliminary data.</text>
</comment>
<dbReference type="AlphaFoldDB" id="A0A497XW94"/>
<gene>
    <name evidence="2" type="ORF">BCL90_4081</name>
</gene>
<accession>A0A497XW94</accession>
<feature type="transmembrane region" description="Helical" evidence="1">
    <location>
        <begin position="12"/>
        <end position="32"/>
    </location>
</feature>
<evidence type="ECO:0000256" key="1">
    <source>
        <dbReference type="SAM" id="Phobius"/>
    </source>
</evidence>
<dbReference type="CDD" id="cd04647">
    <property type="entry name" value="LbH_MAT_like"/>
    <property type="match status" value="1"/>
</dbReference>
<evidence type="ECO:0000313" key="3">
    <source>
        <dbReference type="Proteomes" id="UP000273898"/>
    </source>
</evidence>
<dbReference type="InterPro" id="IPR051159">
    <property type="entry name" value="Hexapeptide_acetyltransf"/>
</dbReference>
<keyword evidence="1" id="KW-1133">Transmembrane helix</keyword>
<dbReference type="Gene3D" id="2.160.10.10">
    <property type="entry name" value="Hexapeptide repeat proteins"/>
    <property type="match status" value="1"/>
</dbReference>
<dbReference type="InterPro" id="IPR011004">
    <property type="entry name" value="Trimer_LpxA-like_sf"/>
</dbReference>
<dbReference type="SUPFAM" id="SSF51161">
    <property type="entry name" value="Trimeric LpxA-like enzymes"/>
    <property type="match status" value="1"/>
</dbReference>
<dbReference type="EMBL" id="RCCK01000013">
    <property type="protein sequence ID" value="RLJ73914.1"/>
    <property type="molecule type" value="Genomic_DNA"/>
</dbReference>
<keyword evidence="2" id="KW-0808">Transferase</keyword>
<organism evidence="2 3">
    <name type="scientific">Pedobacter alluvionis</name>
    <dbReference type="NCBI Taxonomy" id="475253"/>
    <lineage>
        <taxon>Bacteria</taxon>
        <taxon>Pseudomonadati</taxon>
        <taxon>Bacteroidota</taxon>
        <taxon>Sphingobacteriia</taxon>
        <taxon>Sphingobacteriales</taxon>
        <taxon>Sphingobacteriaceae</taxon>
        <taxon>Pedobacter</taxon>
    </lineage>
</organism>
<protein>
    <submittedName>
        <fullName evidence="2">Acetyltransferase-like isoleucine patch superfamily enzyme</fullName>
    </submittedName>
</protein>
<name>A0A497XW94_9SPHI</name>